<name>A0A2T0U326_9SPHI</name>
<evidence type="ECO:0000313" key="5">
    <source>
        <dbReference type="Proteomes" id="UP000238034"/>
    </source>
</evidence>
<keyword evidence="1" id="KW-0521">NADP</keyword>
<dbReference type="Pfam" id="PF08240">
    <property type="entry name" value="ADH_N"/>
    <property type="match status" value="1"/>
</dbReference>
<proteinExistence type="predicted"/>
<sequence length="329" mass="35184">MKAITISRPGGPEVLQLAERAIPFCGPDEVLIKVAAAGVNRPDVFQRKGHYPAPPGASEDIPGLEVSGIVGTCGEAVTRWQPGDAVCVLIAGGGYSEYVTAHADICLPVPTGLSFIEAAALPETIFTVWHNVFQRGRLKKGESLLVHGGSSGIGTTAIQLATALGSAVYATAGTDEKCKAAGDLGALRCVNYKKADFYTELRSVGMDVILDMIAGDYTDRNIKLLKEEGRLVHINAMKGSKVQIDISDIMRRRLTITGSTLRARENQFKSALAHEILENVWPLIEAGRLKPPIYKTFPLADAASAHALMEESTHIGKIVLSVDDTLAIR</sequence>
<comment type="caution">
    <text evidence="4">The sequence shown here is derived from an EMBL/GenBank/DDBJ whole genome shotgun (WGS) entry which is preliminary data.</text>
</comment>
<protein>
    <submittedName>
        <fullName evidence="4">Putative PIG3 family NAD(P)H quinone oxidoreductase</fullName>
    </submittedName>
</protein>
<dbReference type="Pfam" id="PF13602">
    <property type="entry name" value="ADH_zinc_N_2"/>
    <property type="match status" value="1"/>
</dbReference>
<dbReference type="SMART" id="SM00829">
    <property type="entry name" value="PKS_ER"/>
    <property type="match status" value="1"/>
</dbReference>
<keyword evidence="5" id="KW-1185">Reference proteome</keyword>
<evidence type="ECO:0000259" key="3">
    <source>
        <dbReference type="SMART" id="SM00829"/>
    </source>
</evidence>
<dbReference type="SUPFAM" id="SSF51735">
    <property type="entry name" value="NAD(P)-binding Rossmann-fold domains"/>
    <property type="match status" value="1"/>
</dbReference>
<gene>
    <name evidence="4" type="ORF">B0I27_10680</name>
</gene>
<feature type="domain" description="Enoyl reductase (ER)" evidence="3">
    <location>
        <begin position="10"/>
        <end position="320"/>
    </location>
</feature>
<dbReference type="NCBIfam" id="TIGR02824">
    <property type="entry name" value="quinone_pig3"/>
    <property type="match status" value="1"/>
</dbReference>
<dbReference type="GO" id="GO:0016651">
    <property type="term" value="F:oxidoreductase activity, acting on NAD(P)H"/>
    <property type="evidence" value="ECO:0007669"/>
    <property type="project" value="TreeGrafter"/>
</dbReference>
<evidence type="ECO:0000256" key="2">
    <source>
        <dbReference type="ARBA" id="ARBA00023002"/>
    </source>
</evidence>
<dbReference type="InterPro" id="IPR013154">
    <property type="entry name" value="ADH-like_N"/>
</dbReference>
<dbReference type="PANTHER" id="PTHR48106">
    <property type="entry name" value="QUINONE OXIDOREDUCTASE PIG3-RELATED"/>
    <property type="match status" value="1"/>
</dbReference>
<organism evidence="4 5">
    <name type="scientific">Arcticibacter pallidicorallinus</name>
    <dbReference type="NCBI Taxonomy" id="1259464"/>
    <lineage>
        <taxon>Bacteria</taxon>
        <taxon>Pseudomonadati</taxon>
        <taxon>Bacteroidota</taxon>
        <taxon>Sphingobacteriia</taxon>
        <taxon>Sphingobacteriales</taxon>
        <taxon>Sphingobacteriaceae</taxon>
        <taxon>Arcticibacter</taxon>
    </lineage>
</organism>
<dbReference type="RefSeq" id="WP_106293358.1">
    <property type="nucleotide sequence ID" value="NZ_PVTH01000006.1"/>
</dbReference>
<dbReference type="GO" id="GO:0070402">
    <property type="term" value="F:NADPH binding"/>
    <property type="evidence" value="ECO:0007669"/>
    <property type="project" value="TreeGrafter"/>
</dbReference>
<accession>A0A2T0U326</accession>
<dbReference type="InterPro" id="IPR020843">
    <property type="entry name" value="ER"/>
</dbReference>
<dbReference type="OrthoDB" id="9787435at2"/>
<dbReference type="InterPro" id="IPR036291">
    <property type="entry name" value="NAD(P)-bd_dom_sf"/>
</dbReference>
<evidence type="ECO:0000313" key="4">
    <source>
        <dbReference type="EMBL" id="PRY52321.1"/>
    </source>
</evidence>
<dbReference type="SUPFAM" id="SSF50129">
    <property type="entry name" value="GroES-like"/>
    <property type="match status" value="1"/>
</dbReference>
<dbReference type="Gene3D" id="3.40.50.720">
    <property type="entry name" value="NAD(P)-binding Rossmann-like Domain"/>
    <property type="match status" value="1"/>
</dbReference>
<keyword evidence="2" id="KW-0560">Oxidoreductase</keyword>
<dbReference type="AlphaFoldDB" id="A0A2T0U326"/>
<evidence type="ECO:0000256" key="1">
    <source>
        <dbReference type="ARBA" id="ARBA00022857"/>
    </source>
</evidence>
<dbReference type="Proteomes" id="UP000238034">
    <property type="component" value="Unassembled WGS sequence"/>
</dbReference>
<reference evidence="4 5" key="1">
    <citation type="submission" date="2018-03" db="EMBL/GenBank/DDBJ databases">
        <title>Genomic Encyclopedia of Type Strains, Phase III (KMG-III): the genomes of soil and plant-associated and newly described type strains.</title>
        <authorList>
            <person name="Whitman W."/>
        </authorList>
    </citation>
    <scope>NUCLEOTIDE SEQUENCE [LARGE SCALE GENOMIC DNA]</scope>
    <source>
        <strain evidence="4 5">CGMCC 1.9313</strain>
    </source>
</reference>
<dbReference type="CDD" id="cd05276">
    <property type="entry name" value="p53_inducible_oxidoreductase"/>
    <property type="match status" value="1"/>
</dbReference>
<dbReference type="PANTHER" id="PTHR48106:SF8">
    <property type="entry name" value="OS02G0805600 PROTEIN"/>
    <property type="match status" value="1"/>
</dbReference>
<dbReference type="InterPro" id="IPR014189">
    <property type="entry name" value="Quinone_OxRdtase_PIG3"/>
</dbReference>
<dbReference type="InterPro" id="IPR011032">
    <property type="entry name" value="GroES-like_sf"/>
</dbReference>
<dbReference type="Gene3D" id="3.90.180.10">
    <property type="entry name" value="Medium-chain alcohol dehydrogenases, catalytic domain"/>
    <property type="match status" value="1"/>
</dbReference>
<dbReference type="EMBL" id="PVTH01000006">
    <property type="protein sequence ID" value="PRY52321.1"/>
    <property type="molecule type" value="Genomic_DNA"/>
</dbReference>